<gene>
    <name evidence="4" type="ORF">PPROV_000362500</name>
</gene>
<dbReference type="PROSITE" id="PS51263">
    <property type="entry name" value="ADF_H"/>
    <property type="match status" value="1"/>
</dbReference>
<organism evidence="4 5">
    <name type="scientific">Pycnococcus provasolii</name>
    <dbReference type="NCBI Taxonomy" id="41880"/>
    <lineage>
        <taxon>Eukaryota</taxon>
        <taxon>Viridiplantae</taxon>
        <taxon>Chlorophyta</taxon>
        <taxon>Pseudoscourfieldiophyceae</taxon>
        <taxon>Pseudoscourfieldiales</taxon>
        <taxon>Pycnococcaceae</taxon>
        <taxon>Pycnococcus</taxon>
    </lineage>
</organism>
<keyword evidence="2" id="KW-0009">Actin-binding</keyword>
<comment type="similarity">
    <text evidence="1">Belongs to the actin-binding proteins ADF family.</text>
</comment>
<evidence type="ECO:0000313" key="5">
    <source>
        <dbReference type="Proteomes" id="UP000660262"/>
    </source>
</evidence>
<dbReference type="CDD" id="cd11286">
    <property type="entry name" value="ADF_cofilin_like"/>
    <property type="match status" value="1"/>
</dbReference>
<dbReference type="InterPro" id="IPR017904">
    <property type="entry name" value="ADF/Cofilin"/>
</dbReference>
<accession>A0A830HEE7</accession>
<dbReference type="PANTHER" id="PTHR11913">
    <property type="entry name" value="COFILIN-RELATED"/>
    <property type="match status" value="1"/>
</dbReference>
<dbReference type="GO" id="GO:0015629">
    <property type="term" value="C:actin cytoskeleton"/>
    <property type="evidence" value="ECO:0007669"/>
    <property type="project" value="InterPro"/>
</dbReference>
<dbReference type="GO" id="GO:0030042">
    <property type="term" value="P:actin filament depolymerization"/>
    <property type="evidence" value="ECO:0007669"/>
    <property type="project" value="InterPro"/>
</dbReference>
<evidence type="ECO:0000259" key="3">
    <source>
        <dbReference type="PROSITE" id="PS51263"/>
    </source>
</evidence>
<evidence type="ECO:0000256" key="2">
    <source>
        <dbReference type="ARBA" id="ARBA00023203"/>
    </source>
</evidence>
<dbReference type="InterPro" id="IPR002108">
    <property type="entry name" value="ADF-H"/>
</dbReference>
<dbReference type="EMBL" id="BNJQ01000008">
    <property type="protein sequence ID" value="GHP04873.1"/>
    <property type="molecule type" value="Genomic_DNA"/>
</dbReference>
<reference evidence="4" key="1">
    <citation type="submission" date="2020-10" db="EMBL/GenBank/DDBJ databases">
        <title>Unveiling of a novel bifunctional photoreceptor, Dualchrome1, isolated from a cosmopolitan green alga.</title>
        <authorList>
            <person name="Suzuki S."/>
            <person name="Kawachi M."/>
        </authorList>
    </citation>
    <scope>NUCLEOTIDE SEQUENCE</scope>
    <source>
        <strain evidence="4">NIES 2893</strain>
    </source>
</reference>
<dbReference type="GO" id="GO:0003779">
    <property type="term" value="F:actin binding"/>
    <property type="evidence" value="ECO:0007669"/>
    <property type="project" value="UniProtKB-KW"/>
</dbReference>
<keyword evidence="5" id="KW-1185">Reference proteome</keyword>
<protein>
    <recommendedName>
        <fullName evidence="3">ADF-H domain-containing protein</fullName>
    </recommendedName>
</protein>
<dbReference type="Gene3D" id="3.40.20.10">
    <property type="entry name" value="Severin"/>
    <property type="match status" value="1"/>
</dbReference>
<name>A0A830HEE7_9CHLO</name>
<evidence type="ECO:0000256" key="1">
    <source>
        <dbReference type="ARBA" id="ARBA00006844"/>
    </source>
</evidence>
<evidence type="ECO:0000313" key="4">
    <source>
        <dbReference type="EMBL" id="GHP04873.1"/>
    </source>
</evidence>
<dbReference type="Proteomes" id="UP000660262">
    <property type="component" value="Unassembled WGS sequence"/>
</dbReference>
<dbReference type="SMART" id="SM00102">
    <property type="entry name" value="ADF"/>
    <property type="match status" value="1"/>
</dbReference>
<comment type="caution">
    <text evidence="4">The sequence shown here is derived from an EMBL/GenBank/DDBJ whole genome shotgun (WGS) entry which is preliminary data.</text>
</comment>
<dbReference type="InterPro" id="IPR029006">
    <property type="entry name" value="ADF-H/Gelsolin-like_dom_sf"/>
</dbReference>
<proteinExistence type="inferred from homology"/>
<dbReference type="Pfam" id="PF00241">
    <property type="entry name" value="Cofilin_ADF"/>
    <property type="match status" value="1"/>
</dbReference>
<sequence length="123" mass="14533">MSLKTKRTYKFLIFKVNDDGKEIVVDARGDRDGKWEQLTEQLPEHECRYAVWDHDFTNKEGRPMSKIFFILWVPDTAKVRSKMLYASSKDNFRTMLDGINYELQATDADEIDYEVIIDRCKEA</sequence>
<dbReference type="OrthoDB" id="494827at2759"/>
<feature type="domain" description="ADF-H" evidence="3">
    <location>
        <begin position="1"/>
        <end position="121"/>
    </location>
</feature>
<dbReference type="SUPFAM" id="SSF55753">
    <property type="entry name" value="Actin depolymerizing proteins"/>
    <property type="match status" value="1"/>
</dbReference>
<dbReference type="AlphaFoldDB" id="A0A830HEE7"/>